<gene>
    <name evidence="2" type="ORF">IC620_07270</name>
</gene>
<dbReference type="Proteomes" id="UP000661691">
    <property type="component" value="Unassembled WGS sequence"/>
</dbReference>
<feature type="domain" description="TreTu toxin C-terminal" evidence="1">
    <location>
        <begin position="39"/>
        <end position="138"/>
    </location>
</feature>
<organism evidence="2 3">
    <name type="scientific">Polycladospora coralii</name>
    <dbReference type="NCBI Taxonomy" id="2771432"/>
    <lineage>
        <taxon>Bacteria</taxon>
        <taxon>Bacillati</taxon>
        <taxon>Bacillota</taxon>
        <taxon>Bacilli</taxon>
        <taxon>Bacillales</taxon>
        <taxon>Thermoactinomycetaceae</taxon>
        <taxon>Polycladospora</taxon>
    </lineage>
</organism>
<dbReference type="InterPro" id="IPR057938">
    <property type="entry name" value="TreTu_C"/>
</dbReference>
<dbReference type="EMBL" id="JACXAH010000008">
    <property type="protein sequence ID" value="MBD1372161.1"/>
    <property type="molecule type" value="Genomic_DNA"/>
</dbReference>
<sequence length="146" mass="16503">MVKQDKKTTVYNFKVKDFHTYYVSNLKVFTHNMCAETLVTVGRWMNPKEYESMLKNGKVQQSNAGVGGTYVAHPADSEAYIKQAKLGDYYVEFDVPQSSIKQTSAEWGYSIGPKTLEAKKAKIKGLSIPQFPDAININHTTSKARW</sequence>
<name>A0A926N6I8_9BACL</name>
<comment type="caution">
    <text evidence="2">The sequence shown here is derived from an EMBL/GenBank/DDBJ whole genome shotgun (WGS) entry which is preliminary data.</text>
</comment>
<reference evidence="2" key="1">
    <citation type="submission" date="2020-09" db="EMBL/GenBank/DDBJ databases">
        <title>A novel bacterium of genus Hazenella, isolated from South China Sea.</title>
        <authorList>
            <person name="Huang H."/>
            <person name="Mo K."/>
            <person name="Hu Y."/>
        </authorList>
    </citation>
    <scope>NUCLEOTIDE SEQUENCE</scope>
    <source>
        <strain evidence="2">IB182357</strain>
    </source>
</reference>
<proteinExistence type="predicted"/>
<dbReference type="AlphaFoldDB" id="A0A926N6I8"/>
<accession>A0A926N6I8</accession>
<evidence type="ECO:0000313" key="3">
    <source>
        <dbReference type="Proteomes" id="UP000661691"/>
    </source>
</evidence>
<keyword evidence="3" id="KW-1185">Reference proteome</keyword>
<evidence type="ECO:0000313" key="2">
    <source>
        <dbReference type="EMBL" id="MBD1372161.1"/>
    </source>
</evidence>
<dbReference type="Pfam" id="PF24691">
    <property type="entry name" value="TreTu_C"/>
    <property type="match status" value="1"/>
</dbReference>
<evidence type="ECO:0000259" key="1">
    <source>
        <dbReference type="Pfam" id="PF24691"/>
    </source>
</evidence>
<protein>
    <recommendedName>
        <fullName evidence="1">TreTu toxin C-terminal domain-containing protein</fullName>
    </recommendedName>
</protein>